<dbReference type="EMBL" id="BAABRI010000019">
    <property type="protein sequence ID" value="GAA5483980.1"/>
    <property type="molecule type" value="Genomic_DNA"/>
</dbReference>
<accession>A0ABP9UR05</accession>
<name>A0ABP9UR05_9BACT</name>
<evidence type="ECO:0000313" key="1">
    <source>
        <dbReference type="EMBL" id="GAA5483980.1"/>
    </source>
</evidence>
<dbReference type="RefSeq" id="WP_353568079.1">
    <property type="nucleotide sequence ID" value="NZ_BAABRI010000019.1"/>
</dbReference>
<dbReference type="Proteomes" id="UP001476282">
    <property type="component" value="Unassembled WGS sequence"/>
</dbReference>
<comment type="caution">
    <text evidence="1">The sequence shown here is derived from an EMBL/GenBank/DDBJ whole genome shotgun (WGS) entry which is preliminary data.</text>
</comment>
<sequence>MNNDPLDDLLRAAAQEPPLSEGFRSEVWTRIAYAEQRSVASWFHRALASLVRPLPAALTVAATVVIGAWLGLASTPTAEDAQLSYAESISPFSQEHTP</sequence>
<keyword evidence="2" id="KW-1185">Reference proteome</keyword>
<protein>
    <submittedName>
        <fullName evidence="1">Uncharacterized protein</fullName>
    </submittedName>
</protein>
<evidence type="ECO:0000313" key="2">
    <source>
        <dbReference type="Proteomes" id="UP001476282"/>
    </source>
</evidence>
<proteinExistence type="predicted"/>
<gene>
    <name evidence="1" type="ORF">Hsar01_03217</name>
</gene>
<organism evidence="1 2">
    <name type="scientific">Haloferula sargassicola</name>
    <dbReference type="NCBI Taxonomy" id="490096"/>
    <lineage>
        <taxon>Bacteria</taxon>
        <taxon>Pseudomonadati</taxon>
        <taxon>Verrucomicrobiota</taxon>
        <taxon>Verrucomicrobiia</taxon>
        <taxon>Verrucomicrobiales</taxon>
        <taxon>Verrucomicrobiaceae</taxon>
        <taxon>Haloferula</taxon>
    </lineage>
</organism>
<reference evidence="1 2" key="1">
    <citation type="submission" date="2024-02" db="EMBL/GenBank/DDBJ databases">
        <title>Haloferula sargassicola NBRC 104335.</title>
        <authorList>
            <person name="Ichikawa N."/>
            <person name="Katano-Makiyama Y."/>
            <person name="Hidaka K."/>
        </authorList>
    </citation>
    <scope>NUCLEOTIDE SEQUENCE [LARGE SCALE GENOMIC DNA]</scope>
    <source>
        <strain evidence="1 2">NBRC 104335</strain>
    </source>
</reference>